<organism evidence="1 2">
    <name type="scientific">Hypoxylon rubiginosum</name>
    <dbReference type="NCBI Taxonomy" id="110542"/>
    <lineage>
        <taxon>Eukaryota</taxon>
        <taxon>Fungi</taxon>
        <taxon>Dikarya</taxon>
        <taxon>Ascomycota</taxon>
        <taxon>Pezizomycotina</taxon>
        <taxon>Sordariomycetes</taxon>
        <taxon>Xylariomycetidae</taxon>
        <taxon>Xylariales</taxon>
        <taxon>Hypoxylaceae</taxon>
        <taxon>Hypoxylon</taxon>
    </lineage>
</organism>
<evidence type="ECO:0000313" key="2">
    <source>
        <dbReference type="Proteomes" id="UP001497680"/>
    </source>
</evidence>
<dbReference type="EMBL" id="MU394344">
    <property type="protein sequence ID" value="KAI6083987.1"/>
    <property type="molecule type" value="Genomic_DNA"/>
</dbReference>
<evidence type="ECO:0000313" key="1">
    <source>
        <dbReference type="EMBL" id="KAI6083987.1"/>
    </source>
</evidence>
<proteinExistence type="predicted"/>
<dbReference type="Proteomes" id="UP001497680">
    <property type="component" value="Unassembled WGS sequence"/>
</dbReference>
<gene>
    <name evidence="1" type="ORF">F4821DRAFT_243818</name>
</gene>
<keyword evidence="2" id="KW-1185">Reference proteome</keyword>
<keyword evidence="1" id="KW-0378">Hydrolase</keyword>
<comment type="caution">
    <text evidence="1">The sequence shown here is derived from an EMBL/GenBank/DDBJ whole genome shotgun (WGS) entry which is preliminary data.</text>
</comment>
<protein>
    <submittedName>
        <fullName evidence="1">Carbon-nitrogen hydrolase</fullName>
    </submittedName>
</protein>
<name>A0ACC0CU26_9PEZI</name>
<accession>A0ACC0CU26</accession>
<reference evidence="1 2" key="1">
    <citation type="journal article" date="2022" name="New Phytol.">
        <title>Ecological generalism drives hyperdiversity of secondary metabolite gene clusters in xylarialean endophytes.</title>
        <authorList>
            <person name="Franco M.E.E."/>
            <person name="Wisecaver J.H."/>
            <person name="Arnold A.E."/>
            <person name="Ju Y.M."/>
            <person name="Slot J.C."/>
            <person name="Ahrendt S."/>
            <person name="Moore L.P."/>
            <person name="Eastman K.E."/>
            <person name="Scott K."/>
            <person name="Konkel Z."/>
            <person name="Mondo S.J."/>
            <person name="Kuo A."/>
            <person name="Hayes R.D."/>
            <person name="Haridas S."/>
            <person name="Andreopoulos B."/>
            <person name="Riley R."/>
            <person name="LaButti K."/>
            <person name="Pangilinan J."/>
            <person name="Lipzen A."/>
            <person name="Amirebrahimi M."/>
            <person name="Yan J."/>
            <person name="Adam C."/>
            <person name="Keymanesh K."/>
            <person name="Ng V."/>
            <person name="Louie K."/>
            <person name="Northen T."/>
            <person name="Drula E."/>
            <person name="Henrissat B."/>
            <person name="Hsieh H.M."/>
            <person name="Youens-Clark K."/>
            <person name="Lutzoni F."/>
            <person name="Miadlikowska J."/>
            <person name="Eastwood D.C."/>
            <person name="Hamelin R.C."/>
            <person name="Grigoriev I.V."/>
            <person name="U'Ren J.M."/>
        </authorList>
    </citation>
    <scope>NUCLEOTIDE SEQUENCE [LARGE SCALE GENOMIC DNA]</scope>
    <source>
        <strain evidence="1 2">ER1909</strain>
    </source>
</reference>
<sequence length="360" mass="39684">MSIRQWKAAISQAEPCWFNKVAGIEKTIRLISEAKENGAALVAFSEVWVPGYPNFLWGGNFHENIPLVHKYMANSLVASGPEVLAVRRAAAQHDMYVAFGFSERVGGTLYLAQMLIGPDGNVLCHRRKTKPTHMERTLFGDSTGDSLNNVVDTPLGKIGMLNCWEHLQPLLKYNTWAQGEQVHVAAWPFNGEHVGIEPWSVCNEANEVTMSRAYSIEGQVYTLVANQPLSAEGIRLNSEGQGNSKDSFMMAGGGGRASVFGPDGRQLTEPTDPLFDGLIYCDIDLDKIDLAKQVADPVGHYSRPDLLRLLVDDQPKTYVVKVEHERSSQASWIPAPTLLSQHKSLKEIDAEKLKDKIAGA</sequence>